<dbReference type="Gene3D" id="1.10.238.10">
    <property type="entry name" value="EF-hand"/>
    <property type="match status" value="2"/>
</dbReference>
<keyword evidence="12" id="KW-1185">Reference proteome</keyword>
<organism evidence="11 12">
    <name type="scientific">Stentor coeruleus</name>
    <dbReference type="NCBI Taxonomy" id="5963"/>
    <lineage>
        <taxon>Eukaryota</taxon>
        <taxon>Sar</taxon>
        <taxon>Alveolata</taxon>
        <taxon>Ciliophora</taxon>
        <taxon>Postciliodesmatophora</taxon>
        <taxon>Heterotrichea</taxon>
        <taxon>Heterotrichida</taxon>
        <taxon>Stentoridae</taxon>
        <taxon>Stentor</taxon>
    </lineage>
</organism>
<feature type="domain" description="EF-hand" evidence="10">
    <location>
        <begin position="338"/>
        <end position="373"/>
    </location>
</feature>
<evidence type="ECO:0000256" key="3">
    <source>
        <dbReference type="ARBA" id="ARBA00022679"/>
    </source>
</evidence>
<accession>A0A1R2C0G0</accession>
<dbReference type="InterPro" id="IPR011992">
    <property type="entry name" value="EF-hand-dom_pair"/>
</dbReference>
<evidence type="ECO:0000256" key="2">
    <source>
        <dbReference type="ARBA" id="ARBA00022527"/>
    </source>
</evidence>
<dbReference type="GO" id="GO:0005509">
    <property type="term" value="F:calcium ion binding"/>
    <property type="evidence" value="ECO:0007669"/>
    <property type="project" value="InterPro"/>
</dbReference>
<evidence type="ECO:0000256" key="7">
    <source>
        <dbReference type="ARBA" id="ARBA00022840"/>
    </source>
</evidence>
<proteinExistence type="inferred from homology"/>
<keyword evidence="5" id="KW-0418">Kinase</keyword>
<evidence type="ECO:0000313" key="12">
    <source>
        <dbReference type="Proteomes" id="UP000187209"/>
    </source>
</evidence>
<evidence type="ECO:0000256" key="5">
    <source>
        <dbReference type="ARBA" id="ARBA00022777"/>
    </source>
</evidence>
<comment type="similarity">
    <text evidence="8">Belongs to the protein kinase superfamily. Ser/Thr protein kinase family. CDPK subfamily.</text>
</comment>
<name>A0A1R2C0G0_9CILI</name>
<dbReference type="InterPro" id="IPR011009">
    <property type="entry name" value="Kinase-like_dom_sf"/>
</dbReference>
<dbReference type="InterPro" id="IPR050205">
    <property type="entry name" value="CDPK_Ser/Thr_kinases"/>
</dbReference>
<dbReference type="Gene3D" id="1.10.510.10">
    <property type="entry name" value="Transferase(Phosphotransferase) domain 1"/>
    <property type="match status" value="1"/>
</dbReference>
<dbReference type="AlphaFoldDB" id="A0A1R2C0G0"/>
<dbReference type="SUPFAM" id="SSF56112">
    <property type="entry name" value="Protein kinase-like (PK-like)"/>
    <property type="match status" value="1"/>
</dbReference>
<keyword evidence="3" id="KW-0808">Transferase</keyword>
<keyword evidence="7" id="KW-0067">ATP-binding</keyword>
<dbReference type="Pfam" id="PF13499">
    <property type="entry name" value="EF-hand_7"/>
    <property type="match status" value="1"/>
</dbReference>
<comment type="caution">
    <text evidence="11">The sequence shown here is derived from an EMBL/GenBank/DDBJ whole genome shotgun (WGS) entry which is preliminary data.</text>
</comment>
<dbReference type="SUPFAM" id="SSF47473">
    <property type="entry name" value="EF-hand"/>
    <property type="match status" value="1"/>
</dbReference>
<evidence type="ECO:0000256" key="1">
    <source>
        <dbReference type="ARBA" id="ARBA00001946"/>
    </source>
</evidence>
<dbReference type="Pfam" id="PF00069">
    <property type="entry name" value="Pkinase"/>
    <property type="match status" value="1"/>
</dbReference>
<evidence type="ECO:0000256" key="6">
    <source>
        <dbReference type="ARBA" id="ARBA00022837"/>
    </source>
</evidence>
<gene>
    <name evidence="11" type="ORF">SteCoe_16795</name>
</gene>
<keyword evidence="4" id="KW-0547">Nucleotide-binding</keyword>
<dbReference type="InterPro" id="IPR018247">
    <property type="entry name" value="EF_Hand_1_Ca_BS"/>
</dbReference>
<evidence type="ECO:0000259" key="9">
    <source>
        <dbReference type="PROSITE" id="PS50011"/>
    </source>
</evidence>
<keyword evidence="2" id="KW-0723">Serine/threonine-protein kinase</keyword>
<dbReference type="GO" id="GO:0004674">
    <property type="term" value="F:protein serine/threonine kinase activity"/>
    <property type="evidence" value="ECO:0007669"/>
    <property type="project" value="UniProtKB-KW"/>
</dbReference>
<protein>
    <recommendedName>
        <fullName evidence="13">Protein kinase domain-containing protein</fullName>
    </recommendedName>
</protein>
<reference evidence="11 12" key="1">
    <citation type="submission" date="2016-11" db="EMBL/GenBank/DDBJ databases">
        <title>The macronuclear genome of Stentor coeruleus: a giant cell with tiny introns.</title>
        <authorList>
            <person name="Slabodnick M."/>
            <person name="Ruby J.G."/>
            <person name="Reiff S.B."/>
            <person name="Swart E.C."/>
            <person name="Gosai S."/>
            <person name="Prabakaran S."/>
            <person name="Witkowska E."/>
            <person name="Larue G.E."/>
            <person name="Fisher S."/>
            <person name="Freeman R.M."/>
            <person name="Gunawardena J."/>
            <person name="Chu W."/>
            <person name="Stover N.A."/>
            <person name="Gregory B.D."/>
            <person name="Nowacki M."/>
            <person name="Derisi J."/>
            <person name="Roy S.W."/>
            <person name="Marshall W.F."/>
            <person name="Sood P."/>
        </authorList>
    </citation>
    <scope>NUCLEOTIDE SEQUENCE [LARGE SCALE GENOMIC DNA]</scope>
    <source>
        <strain evidence="11">WM001</strain>
    </source>
</reference>
<feature type="domain" description="Protein kinase" evidence="9">
    <location>
        <begin position="46"/>
        <end position="298"/>
    </location>
</feature>
<dbReference type="Gene3D" id="3.30.200.20">
    <property type="entry name" value="Phosphorylase Kinase, domain 1"/>
    <property type="match status" value="1"/>
</dbReference>
<keyword evidence="6" id="KW-0106">Calcium</keyword>
<evidence type="ECO:0000259" key="10">
    <source>
        <dbReference type="PROSITE" id="PS50222"/>
    </source>
</evidence>
<comment type="cofactor">
    <cofactor evidence="1">
        <name>Mg(2+)</name>
        <dbReference type="ChEBI" id="CHEBI:18420"/>
    </cofactor>
</comment>
<dbReference type="PROSITE" id="PS00018">
    <property type="entry name" value="EF_HAND_1"/>
    <property type="match status" value="1"/>
</dbReference>
<evidence type="ECO:0000313" key="11">
    <source>
        <dbReference type="EMBL" id="OMJ82508.1"/>
    </source>
</evidence>
<dbReference type="InterPro" id="IPR002048">
    <property type="entry name" value="EF_hand_dom"/>
</dbReference>
<dbReference type="GO" id="GO:0005524">
    <property type="term" value="F:ATP binding"/>
    <property type="evidence" value="ECO:0007669"/>
    <property type="project" value="UniProtKB-KW"/>
</dbReference>
<dbReference type="Proteomes" id="UP000187209">
    <property type="component" value="Unassembled WGS sequence"/>
</dbReference>
<dbReference type="OrthoDB" id="40902at2759"/>
<evidence type="ECO:0000256" key="8">
    <source>
        <dbReference type="ARBA" id="ARBA00024334"/>
    </source>
</evidence>
<dbReference type="InterPro" id="IPR000719">
    <property type="entry name" value="Prot_kinase_dom"/>
</dbReference>
<evidence type="ECO:0000256" key="4">
    <source>
        <dbReference type="ARBA" id="ARBA00022741"/>
    </source>
</evidence>
<dbReference type="PROSITE" id="PS50011">
    <property type="entry name" value="PROTEIN_KINASE_DOM"/>
    <property type="match status" value="1"/>
</dbReference>
<sequence>MGCNKSVPEEIVRSIPEPDIVQVHMPKRQKTNRVVAKEVGSINDHFKILKAIGTNSLGTMLYAQDIQSETFRAIRELNKNLAKNSAHLFEELEIIMSMDHPNIVKIYQTIETSKNYYIVFEYLDGGNLRSKVKRPGNEMLVSKYAHDIIAAIKYMHLLGFIHCDLSPEHILFSTNDHDAEPKIVHFSNAQKIYDVQHPGTKNLSYVYMSPEILKKNFNEKTDMWSIGVIVYELLVGKHPYISKDRNDIMKEIYKGELDFNNQNFTSLSFSAQDFIKKLFQINPEERLSAKDALLHPWLSLATKECYVNYEALMRLRSFRMRTNICREIIKEVNSKIDFKEHDIISLFKQLDSDCDGTVCSEEIVKAFAQVGVDASLEIDTIMTNLDIDLSGSLDFTEIKIALVEWETEMTKKNLAKAFKTEEGMISLEYLKHKFNVILPHEWNEFGKKAKVENGFVTLGNLKTYLKSNIG</sequence>
<evidence type="ECO:0008006" key="13">
    <source>
        <dbReference type="Google" id="ProtNLM"/>
    </source>
</evidence>
<dbReference type="PROSITE" id="PS50222">
    <property type="entry name" value="EF_HAND_2"/>
    <property type="match status" value="1"/>
</dbReference>
<dbReference type="EMBL" id="MPUH01000338">
    <property type="protein sequence ID" value="OMJ82508.1"/>
    <property type="molecule type" value="Genomic_DNA"/>
</dbReference>
<dbReference type="PANTHER" id="PTHR24349">
    <property type="entry name" value="SERINE/THREONINE-PROTEIN KINASE"/>
    <property type="match status" value="1"/>
</dbReference>